<dbReference type="Proteomes" id="UP000032266">
    <property type="component" value="Chromosome"/>
</dbReference>
<reference evidence="1 2" key="1">
    <citation type="submission" date="2014-01" db="EMBL/GenBank/DDBJ databases">
        <title>Full genme sequencing of cellulolytic bacterium Gynuella sunshinyii YC6258T gen. nov., sp. nov.</title>
        <authorList>
            <person name="Khan H."/>
            <person name="Chung E.J."/>
            <person name="Chung Y.R."/>
        </authorList>
    </citation>
    <scope>NUCLEOTIDE SEQUENCE [LARGE SCALE GENOMIC DNA]</scope>
    <source>
        <strain evidence="1 2">YC6258</strain>
    </source>
</reference>
<evidence type="ECO:0000313" key="1">
    <source>
        <dbReference type="EMBL" id="AJQ92219.1"/>
    </source>
</evidence>
<proteinExistence type="predicted"/>
<keyword evidence="2" id="KW-1185">Reference proteome</keyword>
<accession>A0A0C5VPP0</accession>
<dbReference type="AlphaFoldDB" id="A0A0C5VPP0"/>
<dbReference type="EMBL" id="CP007142">
    <property type="protein sequence ID" value="AJQ92219.1"/>
    <property type="molecule type" value="Genomic_DNA"/>
</dbReference>
<dbReference type="KEGG" id="gsn:YC6258_00167"/>
<evidence type="ECO:0000313" key="2">
    <source>
        <dbReference type="Proteomes" id="UP000032266"/>
    </source>
</evidence>
<gene>
    <name evidence="1" type="ORF">YC6258_00167</name>
</gene>
<organism evidence="1 2">
    <name type="scientific">Gynuella sunshinyii YC6258</name>
    <dbReference type="NCBI Taxonomy" id="1445510"/>
    <lineage>
        <taxon>Bacteria</taxon>
        <taxon>Pseudomonadati</taxon>
        <taxon>Pseudomonadota</taxon>
        <taxon>Gammaproteobacteria</taxon>
        <taxon>Oceanospirillales</taxon>
        <taxon>Saccharospirillaceae</taxon>
        <taxon>Gynuella</taxon>
    </lineage>
</organism>
<dbReference type="STRING" id="1445510.YC6258_00167"/>
<sequence>MAGPVNYATSNNIDCLKCTNSTVSLLTEVKLQLLCQSKYASKINGLAGP</sequence>
<protein>
    <submittedName>
        <fullName evidence="1">Uncharacterized protein</fullName>
    </submittedName>
</protein>
<name>A0A0C5VPP0_9GAMM</name>
<dbReference type="HOGENOM" id="CLU_3136218_0_0_6"/>